<evidence type="ECO:0000313" key="1">
    <source>
        <dbReference type="EMBL" id="KAH7353726.1"/>
    </source>
</evidence>
<accession>A0A8K0T7Y8</accession>
<dbReference type="EMBL" id="JAGPXD010000005">
    <property type="protein sequence ID" value="KAH7353726.1"/>
    <property type="molecule type" value="Genomic_DNA"/>
</dbReference>
<gene>
    <name evidence="1" type="ORF">B0T11DRAFT_320647</name>
</gene>
<evidence type="ECO:0000313" key="2">
    <source>
        <dbReference type="Proteomes" id="UP000813385"/>
    </source>
</evidence>
<keyword evidence="2" id="KW-1185">Reference proteome</keyword>
<dbReference type="Proteomes" id="UP000813385">
    <property type="component" value="Unassembled WGS sequence"/>
</dbReference>
<evidence type="ECO:0008006" key="3">
    <source>
        <dbReference type="Google" id="ProtNLM"/>
    </source>
</evidence>
<organism evidence="1 2">
    <name type="scientific">Plectosphaerella cucumerina</name>
    <dbReference type="NCBI Taxonomy" id="40658"/>
    <lineage>
        <taxon>Eukaryota</taxon>
        <taxon>Fungi</taxon>
        <taxon>Dikarya</taxon>
        <taxon>Ascomycota</taxon>
        <taxon>Pezizomycotina</taxon>
        <taxon>Sordariomycetes</taxon>
        <taxon>Hypocreomycetidae</taxon>
        <taxon>Glomerellales</taxon>
        <taxon>Plectosphaerellaceae</taxon>
        <taxon>Plectosphaerella</taxon>
    </lineage>
</organism>
<name>A0A8K0T7Y8_9PEZI</name>
<protein>
    <recommendedName>
        <fullName evidence="3">Fungal N-terminal domain-containing protein</fullName>
    </recommendedName>
</protein>
<sequence length="284" mass="32116">MEPLAALRLASNIITLIDFCFKLINAASSARHSASASAADKALAELTANCRTTCDQLNELVKRIKGKGSGSRKEGLRVAAKGLWHKDKLQELEKRLECHRSQIMDHFNRIFPEEQSVKLRTLADSQAGMTGKVAEEMEKQLKETQGQISRMMESVHASSASVTNKLLRDICDRLSEMSTRTKTMNAEQDVLNLLWFPELRTWKNAVEEAHKGTYRWLLHDPKTDAQQTKSSHHTSNIIAKMSHSYIRKTKDKDVWRGRFITWLQAQEGQGSFFISGKDLRSSAS</sequence>
<comment type="caution">
    <text evidence="1">The sequence shown here is derived from an EMBL/GenBank/DDBJ whole genome shotgun (WGS) entry which is preliminary data.</text>
</comment>
<reference evidence="1" key="1">
    <citation type="journal article" date="2021" name="Nat. Commun.">
        <title>Genetic determinants of endophytism in the Arabidopsis root mycobiome.</title>
        <authorList>
            <person name="Mesny F."/>
            <person name="Miyauchi S."/>
            <person name="Thiergart T."/>
            <person name="Pickel B."/>
            <person name="Atanasova L."/>
            <person name="Karlsson M."/>
            <person name="Huettel B."/>
            <person name="Barry K.W."/>
            <person name="Haridas S."/>
            <person name="Chen C."/>
            <person name="Bauer D."/>
            <person name="Andreopoulos W."/>
            <person name="Pangilinan J."/>
            <person name="LaButti K."/>
            <person name="Riley R."/>
            <person name="Lipzen A."/>
            <person name="Clum A."/>
            <person name="Drula E."/>
            <person name="Henrissat B."/>
            <person name="Kohler A."/>
            <person name="Grigoriev I.V."/>
            <person name="Martin F.M."/>
            <person name="Hacquard S."/>
        </authorList>
    </citation>
    <scope>NUCLEOTIDE SEQUENCE</scope>
    <source>
        <strain evidence="1">MPI-CAGE-AT-0016</strain>
    </source>
</reference>
<proteinExistence type="predicted"/>
<dbReference type="AlphaFoldDB" id="A0A8K0T7Y8"/>